<evidence type="ECO:0000313" key="3">
    <source>
        <dbReference type="Proteomes" id="UP001393056"/>
    </source>
</evidence>
<feature type="domain" description="DUF7716" evidence="1">
    <location>
        <begin position="2"/>
        <end position="103"/>
    </location>
</feature>
<reference evidence="2 3" key="1">
    <citation type="submission" date="2024-04" db="EMBL/GenBank/DDBJ databases">
        <title>Flavobacterium sp. DGU41 16S ribosomal RNA gene Genome sequencing and assembly.</title>
        <authorList>
            <person name="Park S."/>
        </authorList>
    </citation>
    <scope>NUCLEOTIDE SEQUENCE [LARGE SCALE GENOMIC DNA]</scope>
    <source>
        <strain evidence="2 3">DGU41</strain>
    </source>
</reference>
<organism evidence="2 3">
    <name type="scientific">Flavobacterium helocola</name>
    <dbReference type="NCBI Taxonomy" id="3139139"/>
    <lineage>
        <taxon>Bacteria</taxon>
        <taxon>Pseudomonadati</taxon>
        <taxon>Bacteroidota</taxon>
        <taxon>Flavobacteriia</taxon>
        <taxon>Flavobacteriales</taxon>
        <taxon>Flavobacteriaceae</taxon>
        <taxon>Flavobacterium</taxon>
    </lineage>
</organism>
<dbReference type="InterPro" id="IPR056133">
    <property type="entry name" value="DUF7716"/>
</dbReference>
<sequence>MNLRDVILNCNQYIDSDEFMNMVFVKKQNNKFESNSEATVLKLTFEEMEMNLRDIANSKCPGFDYFLEMNIVQDFYAEIQNSKEYNSDDERVKRIIYYAEFDA</sequence>
<evidence type="ECO:0000259" key="1">
    <source>
        <dbReference type="Pfam" id="PF24832"/>
    </source>
</evidence>
<name>A0ABU9I6L0_9FLAO</name>
<evidence type="ECO:0000313" key="2">
    <source>
        <dbReference type="EMBL" id="MEL1248059.1"/>
    </source>
</evidence>
<dbReference type="Proteomes" id="UP001393056">
    <property type="component" value="Unassembled WGS sequence"/>
</dbReference>
<keyword evidence="3" id="KW-1185">Reference proteome</keyword>
<dbReference type="EMBL" id="JBBYHT010000003">
    <property type="protein sequence ID" value="MEL1248059.1"/>
    <property type="molecule type" value="Genomic_DNA"/>
</dbReference>
<gene>
    <name evidence="2" type="ORF">AAEO58_08390</name>
</gene>
<protein>
    <recommendedName>
        <fullName evidence="1">DUF7716 domain-containing protein</fullName>
    </recommendedName>
</protein>
<dbReference type="RefSeq" id="WP_341683007.1">
    <property type="nucleotide sequence ID" value="NZ_JBBYHT010000003.1"/>
</dbReference>
<proteinExistence type="predicted"/>
<dbReference type="Pfam" id="PF24832">
    <property type="entry name" value="DUF7716"/>
    <property type="match status" value="1"/>
</dbReference>
<comment type="caution">
    <text evidence="2">The sequence shown here is derived from an EMBL/GenBank/DDBJ whole genome shotgun (WGS) entry which is preliminary data.</text>
</comment>
<accession>A0ABU9I6L0</accession>